<keyword evidence="2" id="KW-1185">Reference proteome</keyword>
<dbReference type="Proteomes" id="UP001589645">
    <property type="component" value="Unassembled WGS sequence"/>
</dbReference>
<protein>
    <submittedName>
        <fullName evidence="1">Uncharacterized protein</fullName>
    </submittedName>
</protein>
<dbReference type="RefSeq" id="WP_390190049.1">
    <property type="nucleotide sequence ID" value="NZ_JBHMEP010000001.1"/>
</dbReference>
<name>A0ABV5HJ36_9VIBR</name>
<evidence type="ECO:0000313" key="1">
    <source>
        <dbReference type="EMBL" id="MFB9134239.1"/>
    </source>
</evidence>
<dbReference type="EMBL" id="JBHMEP010000001">
    <property type="protein sequence ID" value="MFB9134239.1"/>
    <property type="molecule type" value="Genomic_DNA"/>
</dbReference>
<reference evidence="1 2" key="1">
    <citation type="submission" date="2024-09" db="EMBL/GenBank/DDBJ databases">
        <authorList>
            <person name="Sun Q."/>
            <person name="Mori K."/>
        </authorList>
    </citation>
    <scope>NUCLEOTIDE SEQUENCE [LARGE SCALE GENOMIC DNA]</scope>
    <source>
        <strain evidence="1 2">CECT 8064</strain>
    </source>
</reference>
<comment type="caution">
    <text evidence="1">The sequence shown here is derived from an EMBL/GenBank/DDBJ whole genome shotgun (WGS) entry which is preliminary data.</text>
</comment>
<accession>A0ABV5HJ36</accession>
<evidence type="ECO:0000313" key="2">
    <source>
        <dbReference type="Proteomes" id="UP001589645"/>
    </source>
</evidence>
<sequence length="399" mass="46130">MKHYFFSDIVDIKNKINKLSLNPNDIETLTEIQRDLLDWHFWLEETTRFRKKRLKNLKRLKRLRHNSKEKSRTIKSSINIVENQLLKLKELKLWARHIGNSIPHIYYDKNDLRAYAYSTDKVELKELSGDIHGKEGQDLENQSFEHASSLGIKVLLNDLTSIMRHGDITLMNSPTPFLMELKQSEACAKKAEKQLQSMTAIQKYLLTDESQSIRGGKYISKRVSSTSEEKNWINELNDNLEVCLEKGCNISKIDEYVYCYSSLSGRLPEASELSFIETLKKPMFVSVNKLKNDMDLSLFYPFSLSIKDSNAFSLFVCGYLSIYLIIDWGALTDIAITHDITMELISEDYCLELKSKDGPAALSYTLTKALIEFTSLNWAIEQACKLHQEAMVMYENLDK</sequence>
<organism evidence="1 2">
    <name type="scientific">Vibrio olivae</name>
    <dbReference type="NCBI Taxonomy" id="1243002"/>
    <lineage>
        <taxon>Bacteria</taxon>
        <taxon>Pseudomonadati</taxon>
        <taxon>Pseudomonadota</taxon>
        <taxon>Gammaproteobacteria</taxon>
        <taxon>Vibrionales</taxon>
        <taxon>Vibrionaceae</taxon>
        <taxon>Vibrio</taxon>
    </lineage>
</organism>
<gene>
    <name evidence="1" type="ORF">ACFFUV_04550</name>
</gene>
<proteinExistence type="predicted"/>